<evidence type="ECO:0000256" key="4">
    <source>
        <dbReference type="ARBA" id="ARBA00022816"/>
    </source>
</evidence>
<feature type="domain" description="Peptidase S59" evidence="10">
    <location>
        <begin position="441"/>
        <end position="581"/>
    </location>
</feature>
<accession>A0A226EDS4</accession>
<evidence type="ECO:0000313" key="12">
    <source>
        <dbReference type="Proteomes" id="UP000198287"/>
    </source>
</evidence>
<dbReference type="InterPro" id="IPR007230">
    <property type="entry name" value="Nup98_auto-Pept-S59_dom"/>
</dbReference>
<organism evidence="11 12">
    <name type="scientific">Folsomia candida</name>
    <name type="common">Springtail</name>
    <dbReference type="NCBI Taxonomy" id="158441"/>
    <lineage>
        <taxon>Eukaryota</taxon>
        <taxon>Metazoa</taxon>
        <taxon>Ecdysozoa</taxon>
        <taxon>Arthropoda</taxon>
        <taxon>Hexapoda</taxon>
        <taxon>Collembola</taxon>
        <taxon>Entomobryomorpha</taxon>
        <taxon>Isotomoidea</taxon>
        <taxon>Isotomidae</taxon>
        <taxon>Proisotominae</taxon>
        <taxon>Folsomia</taxon>
    </lineage>
</organism>
<keyword evidence="3" id="KW-0813">Transport</keyword>
<evidence type="ECO:0000256" key="6">
    <source>
        <dbReference type="ARBA" id="ARBA00023010"/>
    </source>
</evidence>
<dbReference type="GO" id="GO:0005643">
    <property type="term" value="C:nuclear pore"/>
    <property type="evidence" value="ECO:0007669"/>
    <property type="project" value="UniProtKB-SubCell"/>
</dbReference>
<dbReference type="AlphaFoldDB" id="A0A226EDS4"/>
<dbReference type="PROSITE" id="PS51434">
    <property type="entry name" value="NUP_C"/>
    <property type="match status" value="1"/>
</dbReference>
<dbReference type="Pfam" id="PF04096">
    <property type="entry name" value="Nucleoporin2"/>
    <property type="match status" value="1"/>
</dbReference>
<sequence length="585" mass="66559">MFSSTPTPQFFAQPCTPNPTFSTLFGQQQPSSPPIFGQSQILPWGQAQSAPMTQPSQVGFNFNNLQQQTQPLFQGNFGGQPNVFEQQVVQQQPAFVQQPFQTQQQPQQIQYQFGQQQQQPFLLQPQQPIIQTVLPVTYQQQLSPEIVFVPYVLDESGRISPKRECSTSWDSDMASFPEKYTRTSILQKEGRGPSILSTDPKYQSPVFDWGRNLYSGQISAIGYNRDLQPTVTKLPGEQTAENGRRFLSMSDKMELDMLRNEVEILKAGDFNNTINLRKKMNQPPPKVGLFDQPVNDDAWYDAWNKCERGPPKYNDDIDPITGRTLLEKLTSPVNPRWTKRPVGDNSYPSRRFIDTSFDIHSSSPRLNYRERQAPSTSTSNPLVTLHRNSPSPGLMRLGLSQRLLSEDMLPVYRPPRRIGGGDNNYATNFGHGSACGVILRSAKCYCIPSLQELDDLYSPITRKTVVRDFKVGHMDHGEVTFPGELNVTGLNLDAILHFSHKQLEVYPNNHNKPAHGHGLNRRAIVSLRNVFPKQATHLTGENFIPDQNYEQVLKRACERFKGKFLNYNRFTGYWVFEIQNEPDDN</sequence>
<evidence type="ECO:0000256" key="9">
    <source>
        <dbReference type="SAM" id="MobiDB-lite"/>
    </source>
</evidence>
<dbReference type="EMBL" id="LNIX01000004">
    <property type="protein sequence ID" value="OXA55388.1"/>
    <property type="molecule type" value="Genomic_DNA"/>
</dbReference>
<keyword evidence="5" id="KW-0653">Protein transport</keyword>
<evidence type="ECO:0000256" key="7">
    <source>
        <dbReference type="ARBA" id="ARBA00023132"/>
    </source>
</evidence>
<dbReference type="InterPro" id="IPR036903">
    <property type="entry name" value="Nup98_auto-Pept-S59_dom_sf"/>
</dbReference>
<feature type="compositionally biased region" description="Polar residues" evidence="9">
    <location>
        <begin position="373"/>
        <end position="387"/>
    </location>
</feature>
<feature type="region of interest" description="Disordered" evidence="9">
    <location>
        <begin position="368"/>
        <end position="387"/>
    </location>
</feature>
<evidence type="ECO:0000256" key="2">
    <source>
        <dbReference type="ARBA" id="ARBA00008926"/>
    </source>
</evidence>
<comment type="caution">
    <text evidence="11">The sequence shown here is derived from an EMBL/GenBank/DDBJ whole genome shotgun (WGS) entry which is preliminary data.</text>
</comment>
<dbReference type="GO" id="GO:0017056">
    <property type="term" value="F:structural constituent of nuclear pore"/>
    <property type="evidence" value="ECO:0007669"/>
    <property type="project" value="InterPro"/>
</dbReference>
<keyword evidence="4" id="KW-0509">mRNA transport</keyword>
<gene>
    <name evidence="11" type="ORF">Fcan01_09489</name>
</gene>
<evidence type="ECO:0000256" key="3">
    <source>
        <dbReference type="ARBA" id="ARBA00022448"/>
    </source>
</evidence>
<evidence type="ECO:0000259" key="10">
    <source>
        <dbReference type="PROSITE" id="PS51434"/>
    </source>
</evidence>
<dbReference type="PANTHER" id="PTHR23198">
    <property type="entry name" value="NUCLEOPORIN"/>
    <property type="match status" value="1"/>
</dbReference>
<reference evidence="11 12" key="1">
    <citation type="submission" date="2015-12" db="EMBL/GenBank/DDBJ databases">
        <title>The genome of Folsomia candida.</title>
        <authorList>
            <person name="Faddeeva A."/>
            <person name="Derks M.F."/>
            <person name="Anvar Y."/>
            <person name="Smit S."/>
            <person name="Van Straalen N."/>
            <person name="Roelofs D."/>
        </authorList>
    </citation>
    <scope>NUCLEOTIDE SEQUENCE [LARGE SCALE GENOMIC DNA]</scope>
    <source>
        <strain evidence="11 12">VU population</strain>
        <tissue evidence="11">Whole body</tissue>
    </source>
</reference>
<dbReference type="GO" id="GO:0015031">
    <property type="term" value="P:protein transport"/>
    <property type="evidence" value="ECO:0007669"/>
    <property type="project" value="UniProtKB-KW"/>
</dbReference>
<dbReference type="STRING" id="158441.A0A226EDS4"/>
<proteinExistence type="inferred from homology"/>
<dbReference type="Gene3D" id="3.30.1610.10">
    <property type="entry name" value="Peptidase S59, nucleoporin"/>
    <property type="match status" value="1"/>
</dbReference>
<keyword evidence="12" id="KW-1185">Reference proteome</keyword>
<evidence type="ECO:0000256" key="1">
    <source>
        <dbReference type="ARBA" id="ARBA00004567"/>
    </source>
</evidence>
<dbReference type="SUPFAM" id="SSF82215">
    <property type="entry name" value="C-terminal autoproteolytic domain of nucleoporin nup98"/>
    <property type="match status" value="1"/>
</dbReference>
<keyword evidence="7" id="KW-0906">Nuclear pore complex</keyword>
<dbReference type="InterPro" id="IPR037665">
    <property type="entry name" value="Nucleoporin_S59-like"/>
</dbReference>
<dbReference type="GO" id="GO:0051028">
    <property type="term" value="P:mRNA transport"/>
    <property type="evidence" value="ECO:0007669"/>
    <property type="project" value="UniProtKB-KW"/>
</dbReference>
<dbReference type="OrthoDB" id="3797628at2759"/>
<comment type="subcellular location">
    <subcellularLocation>
        <location evidence="1">Nucleus</location>
        <location evidence="1">Nuclear pore complex</location>
    </subcellularLocation>
</comment>
<name>A0A226EDS4_FOLCA</name>
<protein>
    <submittedName>
        <fullName evidence="11">Nuclear pore complex protein NUP98B</fullName>
    </submittedName>
</protein>
<keyword evidence="6" id="KW-0811">Translocation</keyword>
<evidence type="ECO:0000256" key="5">
    <source>
        <dbReference type="ARBA" id="ARBA00022927"/>
    </source>
</evidence>
<comment type="similarity">
    <text evidence="2">Belongs to the nucleoporin GLFG family.</text>
</comment>
<dbReference type="PANTHER" id="PTHR23198:SF6">
    <property type="entry name" value="NUCLEAR PORE COMPLEX PROTEIN NUP98-NUP96"/>
    <property type="match status" value="1"/>
</dbReference>
<evidence type="ECO:0000313" key="11">
    <source>
        <dbReference type="EMBL" id="OXA55388.1"/>
    </source>
</evidence>
<keyword evidence="8" id="KW-0539">Nucleus</keyword>
<dbReference type="Proteomes" id="UP000198287">
    <property type="component" value="Unassembled WGS sequence"/>
</dbReference>
<evidence type="ECO:0000256" key="8">
    <source>
        <dbReference type="ARBA" id="ARBA00023242"/>
    </source>
</evidence>